<protein>
    <submittedName>
        <fullName evidence="2">Trigger factor</fullName>
        <ecNumber evidence="2">5.2.1.8</ecNumber>
    </submittedName>
</protein>
<name>A0ABW3K6A1_9BACT</name>
<feature type="domain" description="Trigger factor ribosome-binding bacterial" evidence="1">
    <location>
        <begin position="1"/>
        <end position="148"/>
    </location>
</feature>
<proteinExistence type="predicted"/>
<gene>
    <name evidence="2" type="primary">tig</name>
    <name evidence="2" type="ORF">ACFQ21_20730</name>
</gene>
<accession>A0ABW3K6A1</accession>
<dbReference type="Gene3D" id="1.10.3120.10">
    <property type="entry name" value="Trigger factor, C-terminal domain"/>
    <property type="match status" value="1"/>
</dbReference>
<reference evidence="3" key="1">
    <citation type="journal article" date="2019" name="Int. J. Syst. Evol. Microbiol.">
        <title>The Global Catalogue of Microorganisms (GCM) 10K type strain sequencing project: providing services to taxonomists for standard genome sequencing and annotation.</title>
        <authorList>
            <consortium name="The Broad Institute Genomics Platform"/>
            <consortium name="The Broad Institute Genome Sequencing Center for Infectious Disease"/>
            <person name="Wu L."/>
            <person name="Ma J."/>
        </authorList>
    </citation>
    <scope>NUCLEOTIDE SEQUENCE [LARGE SCALE GENOMIC DNA]</scope>
    <source>
        <strain evidence="3">CCUG 58938</strain>
    </source>
</reference>
<dbReference type="SUPFAM" id="SSF102735">
    <property type="entry name" value="Trigger factor ribosome-binding domain"/>
    <property type="match status" value="1"/>
</dbReference>
<keyword evidence="3" id="KW-1185">Reference proteome</keyword>
<evidence type="ECO:0000313" key="3">
    <source>
        <dbReference type="Proteomes" id="UP001597112"/>
    </source>
</evidence>
<dbReference type="InterPro" id="IPR027304">
    <property type="entry name" value="Trigger_fact/SurA_dom_sf"/>
</dbReference>
<dbReference type="Proteomes" id="UP001597112">
    <property type="component" value="Unassembled WGS sequence"/>
</dbReference>
<dbReference type="Gene3D" id="3.30.70.1050">
    <property type="entry name" value="Trigger factor ribosome-binding domain"/>
    <property type="match status" value="1"/>
</dbReference>
<dbReference type="GO" id="GO:0003755">
    <property type="term" value="F:peptidyl-prolyl cis-trans isomerase activity"/>
    <property type="evidence" value="ECO:0007669"/>
    <property type="project" value="UniProtKB-EC"/>
</dbReference>
<sequence length="448" mass="51784">MEITLNKKNNTEGVIKIKLTEGDYQPHVEEKVKDYSRKANIKGFRQGKVPSGVIKKMFGKSILVDEINHLLSHKLSDYIKDNQIKILGDPLPNQEKAKQIDWDTQKDFEFEYQIGMVDEFTYEVSSKVKVKSYPIDVDQNTIDETLTDLKKRFGKVSEPETSEADDNLFGELRAKEGDFKKEHAFIAIEKVEKKEQKKFIGLKKDEEVEFEVSKIFSEDAQVAQLLGLSEEEAKAAKGKYIFKLTNISRVEPAAVNTELFDRVFGKDVVKTEEEFITKVKETISENYKRESEHFLDHNIEDYFISNTSINLPDDFLKSWLLSSSNGEVTEEVLNREFEHYKRGLKWDLVKNRIADDNKITVEAEEVRNKAKELIAAQFGGSAFVEQLGDRLDGIADNYLQNENGQNFMRLYNQLRGDKILKFIKDNITVQEKKVTVEEFKKIVAEHKH</sequence>
<dbReference type="SUPFAM" id="SSF109998">
    <property type="entry name" value="Triger factor/SurA peptide-binding domain-like"/>
    <property type="match status" value="1"/>
</dbReference>
<keyword evidence="2" id="KW-0413">Isomerase</keyword>
<dbReference type="Pfam" id="PF05697">
    <property type="entry name" value="Trigger_N"/>
    <property type="match status" value="1"/>
</dbReference>
<dbReference type="InterPro" id="IPR037041">
    <property type="entry name" value="Trigger_fac_C_sf"/>
</dbReference>
<dbReference type="RefSeq" id="WP_377582076.1">
    <property type="nucleotide sequence ID" value="NZ_JBHTKA010000008.1"/>
</dbReference>
<dbReference type="InterPro" id="IPR005215">
    <property type="entry name" value="Trig_fac"/>
</dbReference>
<dbReference type="NCBIfam" id="TIGR00115">
    <property type="entry name" value="tig"/>
    <property type="match status" value="1"/>
</dbReference>
<evidence type="ECO:0000313" key="2">
    <source>
        <dbReference type="EMBL" id="MFD1001762.1"/>
    </source>
</evidence>
<comment type="caution">
    <text evidence="2">The sequence shown here is derived from an EMBL/GenBank/DDBJ whole genome shotgun (WGS) entry which is preliminary data.</text>
</comment>
<dbReference type="PANTHER" id="PTHR30560:SF3">
    <property type="entry name" value="TRIGGER FACTOR-LIKE PROTEIN TIG, CHLOROPLASTIC"/>
    <property type="match status" value="1"/>
</dbReference>
<dbReference type="EC" id="5.2.1.8" evidence="2"/>
<organism evidence="2 3">
    <name type="scientific">Ohtaekwangia kribbensis</name>
    <dbReference type="NCBI Taxonomy" id="688913"/>
    <lineage>
        <taxon>Bacteria</taxon>
        <taxon>Pseudomonadati</taxon>
        <taxon>Bacteroidota</taxon>
        <taxon>Cytophagia</taxon>
        <taxon>Cytophagales</taxon>
        <taxon>Fulvivirgaceae</taxon>
        <taxon>Ohtaekwangia</taxon>
    </lineage>
</organism>
<dbReference type="InterPro" id="IPR036611">
    <property type="entry name" value="Trigger_fac_ribosome-bd_sf"/>
</dbReference>
<dbReference type="EMBL" id="JBHTKA010000008">
    <property type="protein sequence ID" value="MFD1001762.1"/>
    <property type="molecule type" value="Genomic_DNA"/>
</dbReference>
<dbReference type="InterPro" id="IPR008881">
    <property type="entry name" value="Trigger_fac_ribosome-bd_bac"/>
</dbReference>
<dbReference type="PANTHER" id="PTHR30560">
    <property type="entry name" value="TRIGGER FACTOR CHAPERONE AND PEPTIDYL-PROLYL CIS/TRANS ISOMERASE"/>
    <property type="match status" value="1"/>
</dbReference>
<evidence type="ECO:0000259" key="1">
    <source>
        <dbReference type="Pfam" id="PF05697"/>
    </source>
</evidence>